<reference evidence="2" key="1">
    <citation type="journal article" date="2019" name="Int. J. Syst. Evol. Microbiol.">
        <title>The Global Catalogue of Microorganisms (GCM) 10K type strain sequencing project: providing services to taxonomists for standard genome sequencing and annotation.</title>
        <authorList>
            <consortium name="The Broad Institute Genomics Platform"/>
            <consortium name="The Broad Institute Genome Sequencing Center for Infectious Disease"/>
            <person name="Wu L."/>
            <person name="Ma J."/>
        </authorList>
    </citation>
    <scope>NUCLEOTIDE SEQUENCE [LARGE SCALE GENOMIC DNA]</scope>
    <source>
        <strain evidence="2">KCTC 23098</strain>
    </source>
</reference>
<dbReference type="Proteomes" id="UP001597560">
    <property type="component" value="Unassembled WGS sequence"/>
</dbReference>
<dbReference type="EMBL" id="JBHUPA010000007">
    <property type="protein sequence ID" value="MFD2962804.1"/>
    <property type="molecule type" value="Genomic_DNA"/>
</dbReference>
<comment type="caution">
    <text evidence="1">The sequence shown here is derived from an EMBL/GenBank/DDBJ whole genome shotgun (WGS) entry which is preliminary data.</text>
</comment>
<gene>
    <name evidence="1" type="ORF">ACFS6J_13475</name>
</gene>
<name>A0ABW6B3M4_9SPHI</name>
<organism evidence="1 2">
    <name type="scientific">Olivibacter jilunii</name>
    <dbReference type="NCBI Taxonomy" id="985016"/>
    <lineage>
        <taxon>Bacteria</taxon>
        <taxon>Pseudomonadati</taxon>
        <taxon>Bacteroidota</taxon>
        <taxon>Sphingobacteriia</taxon>
        <taxon>Sphingobacteriales</taxon>
        <taxon>Sphingobacteriaceae</taxon>
        <taxon>Olivibacter</taxon>
    </lineage>
</organism>
<dbReference type="RefSeq" id="WP_377611076.1">
    <property type="nucleotide sequence ID" value="NZ_JBHUPA010000007.1"/>
</dbReference>
<sequence>MTNDRQFKQMEALLKIFTMLEEIPGPEEQKREIVEKKRLLEKTIEACKRFDELMNAVGAPTCTCIRDKNLGLIRKIEGNGGNNIKLSFSESSVIAVHYTKEIGLRHCAVVPINYCPFCGQKIH</sequence>
<accession>A0ABW6B3M4</accession>
<protein>
    <submittedName>
        <fullName evidence="1">Uncharacterized protein</fullName>
    </submittedName>
</protein>
<evidence type="ECO:0000313" key="2">
    <source>
        <dbReference type="Proteomes" id="UP001597560"/>
    </source>
</evidence>
<keyword evidence="2" id="KW-1185">Reference proteome</keyword>
<proteinExistence type="predicted"/>
<evidence type="ECO:0000313" key="1">
    <source>
        <dbReference type="EMBL" id="MFD2962804.1"/>
    </source>
</evidence>